<comment type="caution">
    <text evidence="1">The sequence shown here is derived from an EMBL/GenBank/DDBJ whole genome shotgun (WGS) entry which is preliminary data.</text>
</comment>
<reference evidence="1" key="1">
    <citation type="journal article" date="2014" name="Int. J. Syst. Evol. Microbiol.">
        <title>Complete genome sequence of Corynebacterium casei LMG S-19264T (=DSM 44701T), isolated from a smear-ripened cheese.</title>
        <authorList>
            <consortium name="US DOE Joint Genome Institute (JGI-PGF)"/>
            <person name="Walter F."/>
            <person name="Albersmeier A."/>
            <person name="Kalinowski J."/>
            <person name="Ruckert C."/>
        </authorList>
    </citation>
    <scope>NUCLEOTIDE SEQUENCE</scope>
    <source>
        <strain evidence="1">KCTC 42590</strain>
    </source>
</reference>
<reference evidence="1" key="2">
    <citation type="submission" date="2020-09" db="EMBL/GenBank/DDBJ databases">
        <authorList>
            <person name="Sun Q."/>
            <person name="Kim S."/>
        </authorList>
    </citation>
    <scope>NUCLEOTIDE SEQUENCE</scope>
    <source>
        <strain evidence="1">KCTC 42590</strain>
    </source>
</reference>
<keyword evidence="2" id="KW-1185">Reference proteome</keyword>
<organism evidence="1 2">
    <name type="scientific">Kordiimonas sediminis</name>
    <dbReference type="NCBI Taxonomy" id="1735581"/>
    <lineage>
        <taxon>Bacteria</taxon>
        <taxon>Pseudomonadati</taxon>
        <taxon>Pseudomonadota</taxon>
        <taxon>Alphaproteobacteria</taxon>
        <taxon>Kordiimonadales</taxon>
        <taxon>Kordiimonadaceae</taxon>
        <taxon>Kordiimonas</taxon>
    </lineage>
</organism>
<evidence type="ECO:0000313" key="1">
    <source>
        <dbReference type="EMBL" id="GHF27199.1"/>
    </source>
</evidence>
<dbReference type="AlphaFoldDB" id="A0A919AUS0"/>
<proteinExistence type="predicted"/>
<accession>A0A919AUS0</accession>
<dbReference type="RefSeq" id="WP_191253057.1">
    <property type="nucleotide sequence ID" value="NZ_BNCI01000002.1"/>
</dbReference>
<name>A0A919AUS0_9PROT</name>
<gene>
    <name evidence="1" type="ORF">GCM10017044_22810</name>
</gene>
<sequence>MTIYHLFILLAFIGLGALGLAAFQEAFSEILTFLKDYRKKHTNSSMVAHLHCYQAKGAANEIR</sequence>
<protein>
    <submittedName>
        <fullName evidence="1">Uncharacterized protein</fullName>
    </submittedName>
</protein>
<dbReference type="EMBL" id="BNCI01000002">
    <property type="protein sequence ID" value="GHF27199.1"/>
    <property type="molecule type" value="Genomic_DNA"/>
</dbReference>
<evidence type="ECO:0000313" key="2">
    <source>
        <dbReference type="Proteomes" id="UP000630923"/>
    </source>
</evidence>
<dbReference type="Proteomes" id="UP000630923">
    <property type="component" value="Unassembled WGS sequence"/>
</dbReference>